<feature type="transmembrane region" description="Helical" evidence="3">
    <location>
        <begin position="31"/>
        <end position="53"/>
    </location>
</feature>
<keyword evidence="3" id="KW-0812">Transmembrane</keyword>
<accession>A0ABN1JPB9</accession>
<dbReference type="PANTHER" id="PTHR45138:SF24">
    <property type="entry name" value="DIGUANYLATE CYCLASE DGCC-RELATED"/>
    <property type="match status" value="1"/>
</dbReference>
<dbReference type="InterPro" id="IPR029787">
    <property type="entry name" value="Nucleotide_cyclase"/>
</dbReference>
<feature type="domain" description="HAMP" evidence="4">
    <location>
        <begin position="195"/>
        <end position="251"/>
    </location>
</feature>
<dbReference type="Proteomes" id="UP001500279">
    <property type="component" value="Unassembled WGS sequence"/>
</dbReference>
<evidence type="ECO:0000259" key="4">
    <source>
        <dbReference type="PROSITE" id="PS50885"/>
    </source>
</evidence>
<gene>
    <name evidence="6" type="ORF">GCM10009107_08770</name>
</gene>
<dbReference type="NCBIfam" id="TIGR00254">
    <property type="entry name" value="GGDEF"/>
    <property type="match status" value="1"/>
</dbReference>
<proteinExistence type="predicted"/>
<sequence length="453" mass="50744">MPAGEPAVDAQPAAPDHPSDTVLGHSLGRKLVLATLVFSLLFTGLSVAARTWLAWQANVATMNTELALIGDVFQRALAKAIWEMDREDLLAHMASMAQVQSVGRIELRLRQSGRSPEVLQQRKPGAPEGGRAPTLQRELSYSPYPGAVEVIGDFTLQGDERLLWLRLRGELLEIVLTQVLQSVLLAGLIMWLFHRSVTVHVRRIARHLATLTPETLGRRLQLQRAAAHRDELTLLEAGVNHLQGNLSDYLARQHRDERELAAHRDRLADLVDAKTTELRAVNTRLERLSRADPLTDLANRRHFDEVKETELRRARRQQLPLSLLVCDVDYFKRYNDTYGHAHGDQCLQAVADALKQTFTRSGDFCARIGGEEFAVLLPALDAEQAVAAAERLRARLLQMGLPHTGSLVALHVTLSIGVAQFDEETMHRFDELMQRADEALYRAKNRGRNRVSN</sequence>
<keyword evidence="3" id="KW-0472">Membrane</keyword>
<dbReference type="Gene3D" id="3.30.70.270">
    <property type="match status" value="1"/>
</dbReference>
<evidence type="ECO:0000256" key="2">
    <source>
        <dbReference type="SAM" id="MobiDB-lite"/>
    </source>
</evidence>
<dbReference type="SMART" id="SM00267">
    <property type="entry name" value="GGDEF"/>
    <property type="match status" value="1"/>
</dbReference>
<evidence type="ECO:0000256" key="1">
    <source>
        <dbReference type="ARBA" id="ARBA00012528"/>
    </source>
</evidence>
<feature type="domain" description="GGDEF" evidence="5">
    <location>
        <begin position="319"/>
        <end position="453"/>
    </location>
</feature>
<dbReference type="PROSITE" id="PS50885">
    <property type="entry name" value="HAMP"/>
    <property type="match status" value="1"/>
</dbReference>
<feature type="region of interest" description="Disordered" evidence="2">
    <location>
        <begin position="1"/>
        <end position="21"/>
    </location>
</feature>
<dbReference type="InterPro" id="IPR050469">
    <property type="entry name" value="Diguanylate_Cyclase"/>
</dbReference>
<dbReference type="PANTHER" id="PTHR45138">
    <property type="entry name" value="REGULATORY COMPONENTS OF SENSORY TRANSDUCTION SYSTEM"/>
    <property type="match status" value="1"/>
</dbReference>
<evidence type="ECO:0000259" key="5">
    <source>
        <dbReference type="PROSITE" id="PS50887"/>
    </source>
</evidence>
<organism evidence="6 7">
    <name type="scientific">Ideonella azotifigens</name>
    <dbReference type="NCBI Taxonomy" id="513160"/>
    <lineage>
        <taxon>Bacteria</taxon>
        <taxon>Pseudomonadati</taxon>
        <taxon>Pseudomonadota</taxon>
        <taxon>Betaproteobacteria</taxon>
        <taxon>Burkholderiales</taxon>
        <taxon>Sphaerotilaceae</taxon>
        <taxon>Ideonella</taxon>
    </lineage>
</organism>
<keyword evidence="7" id="KW-1185">Reference proteome</keyword>
<keyword evidence="3" id="KW-1133">Transmembrane helix</keyword>
<dbReference type="Pfam" id="PF00990">
    <property type="entry name" value="GGDEF"/>
    <property type="match status" value="1"/>
</dbReference>
<dbReference type="SUPFAM" id="SSF55073">
    <property type="entry name" value="Nucleotide cyclase"/>
    <property type="match status" value="1"/>
</dbReference>
<dbReference type="InterPro" id="IPR000160">
    <property type="entry name" value="GGDEF_dom"/>
</dbReference>
<reference evidence="6 7" key="1">
    <citation type="journal article" date="2019" name="Int. J. Syst. Evol. Microbiol.">
        <title>The Global Catalogue of Microorganisms (GCM) 10K type strain sequencing project: providing services to taxonomists for standard genome sequencing and annotation.</title>
        <authorList>
            <consortium name="The Broad Institute Genomics Platform"/>
            <consortium name="The Broad Institute Genome Sequencing Center for Infectious Disease"/>
            <person name="Wu L."/>
            <person name="Ma J."/>
        </authorList>
    </citation>
    <scope>NUCLEOTIDE SEQUENCE [LARGE SCALE GENOMIC DNA]</scope>
    <source>
        <strain evidence="6 7">JCM 15503</strain>
    </source>
</reference>
<dbReference type="InterPro" id="IPR043128">
    <property type="entry name" value="Rev_trsase/Diguanyl_cyclase"/>
</dbReference>
<protein>
    <recommendedName>
        <fullName evidence="1">diguanylate cyclase</fullName>
        <ecNumber evidence="1">2.7.7.65</ecNumber>
    </recommendedName>
</protein>
<dbReference type="PROSITE" id="PS50887">
    <property type="entry name" value="GGDEF"/>
    <property type="match status" value="1"/>
</dbReference>
<evidence type="ECO:0000313" key="7">
    <source>
        <dbReference type="Proteomes" id="UP001500279"/>
    </source>
</evidence>
<evidence type="ECO:0000256" key="3">
    <source>
        <dbReference type="SAM" id="Phobius"/>
    </source>
</evidence>
<feature type="region of interest" description="Disordered" evidence="2">
    <location>
        <begin position="113"/>
        <end position="136"/>
    </location>
</feature>
<dbReference type="EMBL" id="BAAAEW010000004">
    <property type="protein sequence ID" value="GAA0743830.1"/>
    <property type="molecule type" value="Genomic_DNA"/>
</dbReference>
<dbReference type="InterPro" id="IPR003660">
    <property type="entry name" value="HAMP_dom"/>
</dbReference>
<feature type="transmembrane region" description="Helical" evidence="3">
    <location>
        <begin position="171"/>
        <end position="193"/>
    </location>
</feature>
<dbReference type="EC" id="2.7.7.65" evidence="1"/>
<comment type="caution">
    <text evidence="6">The sequence shown here is derived from an EMBL/GenBank/DDBJ whole genome shotgun (WGS) entry which is preliminary data.</text>
</comment>
<evidence type="ECO:0000313" key="6">
    <source>
        <dbReference type="EMBL" id="GAA0743830.1"/>
    </source>
</evidence>
<dbReference type="CDD" id="cd01949">
    <property type="entry name" value="GGDEF"/>
    <property type="match status" value="1"/>
</dbReference>
<dbReference type="RefSeq" id="WP_141287344.1">
    <property type="nucleotide sequence ID" value="NZ_BAAAEW010000004.1"/>
</dbReference>
<name>A0ABN1JPB9_9BURK</name>